<evidence type="ECO:0000313" key="2">
    <source>
        <dbReference type="Proteomes" id="UP000836387"/>
    </source>
</evidence>
<dbReference type="Proteomes" id="UP000836387">
    <property type="component" value="Unassembled WGS sequence"/>
</dbReference>
<reference evidence="1" key="1">
    <citation type="submission" date="2020-04" db="EMBL/GenBank/DDBJ databases">
        <authorList>
            <person name="Broberg M."/>
        </authorList>
    </citation>
    <scope>NUCLEOTIDE SEQUENCE</scope>
</reference>
<accession>A0ACA9UM78</accession>
<name>A0ACA9UM78_BIOOC</name>
<proteinExistence type="predicted"/>
<comment type="caution">
    <text evidence="1">The sequence shown here is derived from an EMBL/GenBank/DDBJ whole genome shotgun (WGS) entry which is preliminary data.</text>
</comment>
<gene>
    <name evidence="1" type="ORF">CRV2_00014757</name>
</gene>
<sequence length="902" mass="99551">MPTSLSIDPPTPPSPDADEQDTLRDLNRTPHPYHHQSLELPYASDRLLVPENQTQTQNGSASLLSPYAKDSSPASESGTEADDEHFLKGLPAPKTRLHKGLRGQDEVLSGTSTPILSPAVGEDNIAALTEKPKSQKRIAQKRRVIETLRRNKNLTQRAVEVIIVASLGLMVRANPQVAELLDYWERGVYTMCLSDRFSSLTWISYPDYQLAGLTYVALLIIYPIRVIAWEYRRGKPSKTIPIEIPHHFDPAPILYPPAITLCVSSLVATSNTAVVLPNIILSICSWPQQLIPKFERLTAYDSVHWGLTCLPLLWSSSIRGASQLVHTGVALSDEDLTLLYPLHQTLCFVLHHLTTTSLLTAELQLFSISLINVLLLASSPQALILKALLWVGGLGTLVFCSSVIRSGILLARVPKWRFRRIPGHRQRSLLRELSKIFSWKRIKSEVFGSALEPVEEELSFSSDGGSESATQFKPPKRTRTAGIAFQTSVAHVLAASPVAGGQNFTSEGIARRHTLPYLDTSNVHNPTQTPSGRRKRTTSLSVRPFLKLTYTQAVIRKWLYALYVYVVLITVILVGIRTHIEKFALRGIEPIGFALGYMFGDLPSFRFRVIYANIDWWIPLPIYDEDDKQCHMGWVQHIRHNDFGEANTRLLIAAYWVCVFVVGLLTVFRLKEIYEVDTRRKVFHFMMVGILLPATFVDPTFAGLALSLILAIFLILDLLRASQLPPLSKPIASFLAPYVDGRDFRGPVVISHIFLLIGCAIPLWLALASLPRTGSGYLSGWELPGREVSMVSGVICVGLGDAAASLIGRRYGRRKWIWGGGKSLEGSLAFAIAVFAGIAAAWAWLKVGGWPVAGEQYGVATSARNAAVCASMASLTEAVLTGGNDNVIVPVVLWTCVKSLAI</sequence>
<dbReference type="EMBL" id="CADEHS020000564">
    <property type="protein sequence ID" value="CAG9954163.1"/>
    <property type="molecule type" value="Genomic_DNA"/>
</dbReference>
<evidence type="ECO:0000313" key="1">
    <source>
        <dbReference type="EMBL" id="CAG9954163.1"/>
    </source>
</evidence>
<keyword evidence="2" id="KW-1185">Reference proteome</keyword>
<reference evidence="1" key="2">
    <citation type="submission" date="2021-10" db="EMBL/GenBank/DDBJ databases">
        <authorList>
            <person name="Piombo E."/>
        </authorList>
    </citation>
    <scope>NUCLEOTIDE SEQUENCE</scope>
</reference>
<organism evidence="1 2">
    <name type="scientific">Clonostachys rosea f. rosea IK726</name>
    <dbReference type="NCBI Taxonomy" id="1349383"/>
    <lineage>
        <taxon>Eukaryota</taxon>
        <taxon>Fungi</taxon>
        <taxon>Dikarya</taxon>
        <taxon>Ascomycota</taxon>
        <taxon>Pezizomycotina</taxon>
        <taxon>Sordariomycetes</taxon>
        <taxon>Hypocreomycetidae</taxon>
        <taxon>Hypocreales</taxon>
        <taxon>Bionectriaceae</taxon>
        <taxon>Clonostachys</taxon>
    </lineage>
</organism>
<protein>
    <submittedName>
        <fullName evidence="1">Uncharacterized protein</fullName>
    </submittedName>
</protein>